<evidence type="ECO:0008006" key="3">
    <source>
        <dbReference type="Google" id="ProtNLM"/>
    </source>
</evidence>
<reference evidence="1 2" key="1">
    <citation type="submission" date="2016-10" db="EMBL/GenBank/DDBJ databases">
        <authorList>
            <person name="de Groot N.N."/>
        </authorList>
    </citation>
    <scope>NUCLEOTIDE SEQUENCE [LARGE SCALE GENOMIC DNA]</scope>
    <source>
        <strain evidence="1 2">DSM 17890</strain>
    </source>
</reference>
<accession>A0A1H3FNJ6</accession>
<dbReference type="Proteomes" id="UP000199118">
    <property type="component" value="Unassembled WGS sequence"/>
</dbReference>
<name>A0A1H3FNJ6_9RHOB</name>
<dbReference type="OrthoDB" id="7862915at2"/>
<dbReference type="GO" id="GO:0016788">
    <property type="term" value="F:hydrolase activity, acting on ester bonds"/>
    <property type="evidence" value="ECO:0007669"/>
    <property type="project" value="UniProtKB-ARBA"/>
</dbReference>
<dbReference type="EMBL" id="FNMZ01000013">
    <property type="protein sequence ID" value="SDX92377.1"/>
    <property type="molecule type" value="Genomic_DNA"/>
</dbReference>
<evidence type="ECO:0000313" key="2">
    <source>
        <dbReference type="Proteomes" id="UP000199118"/>
    </source>
</evidence>
<proteinExistence type="predicted"/>
<dbReference type="InterPro" id="IPR036514">
    <property type="entry name" value="SGNH_hydro_sf"/>
</dbReference>
<dbReference type="SUPFAM" id="SSF52266">
    <property type="entry name" value="SGNH hydrolase"/>
    <property type="match status" value="1"/>
</dbReference>
<sequence length="249" mass="26726">MNRIGRRAFLGTGLASTGVALAYGGVSLRVHSTPERFPDLTDDHLASLKQANASSSRVLVVGNSATIGSSFLENLSSSDSPAMAGVHFSRASANGARLVETLRLPTFRALLEEVDWNVLVLQDFSSTALSFGDRQASILAIRAMAGLARPASIVLFPHWPSAPGHRVYDGGLGFRYRTPENMADYAARSQAHYENAARQCGGHVAPVLEHWMAAVNSGQQLYLADRHHANQMGSKLAARAVWRAVSSCL</sequence>
<dbReference type="RefSeq" id="WP_143040387.1">
    <property type="nucleotide sequence ID" value="NZ_FNMZ01000013.1"/>
</dbReference>
<evidence type="ECO:0000313" key="1">
    <source>
        <dbReference type="EMBL" id="SDX92377.1"/>
    </source>
</evidence>
<dbReference type="AlphaFoldDB" id="A0A1H3FNJ6"/>
<organism evidence="1 2">
    <name type="scientific">Albimonas donghaensis</name>
    <dbReference type="NCBI Taxonomy" id="356660"/>
    <lineage>
        <taxon>Bacteria</taxon>
        <taxon>Pseudomonadati</taxon>
        <taxon>Pseudomonadota</taxon>
        <taxon>Alphaproteobacteria</taxon>
        <taxon>Rhodobacterales</taxon>
        <taxon>Paracoccaceae</taxon>
        <taxon>Albimonas</taxon>
    </lineage>
</organism>
<dbReference type="Gene3D" id="3.40.50.1110">
    <property type="entry name" value="SGNH hydrolase"/>
    <property type="match status" value="1"/>
</dbReference>
<gene>
    <name evidence="1" type="ORF">SAMN05444336_11326</name>
</gene>
<dbReference type="STRING" id="356660.SAMN05444336_11326"/>
<keyword evidence="2" id="KW-1185">Reference proteome</keyword>
<protein>
    <recommendedName>
        <fullName evidence="3">SGNH/GDSL hydrolase family protein</fullName>
    </recommendedName>
</protein>